<keyword evidence="4 9" id="KW-0547">Nucleotide-binding</keyword>
<keyword evidence="2 9" id="KW-0963">Cytoplasm</keyword>
<comment type="similarity">
    <text evidence="9">Belongs to the TRAFAC class translation factor GTPase superfamily. Classic translation factor GTPase family. EF-Tu/EF-1A subfamily.</text>
</comment>
<dbReference type="PROSITE" id="PS51722">
    <property type="entry name" value="G_TR_2"/>
    <property type="match status" value="1"/>
</dbReference>
<dbReference type="InterPro" id="IPR050100">
    <property type="entry name" value="TRAFAC_GTPase_members"/>
</dbReference>
<proteinExistence type="inferred from homology"/>
<organism evidence="11">
    <name type="scientific">Candidatus Heimdallarchaeum aukensis</name>
    <dbReference type="NCBI Taxonomy" id="2876573"/>
    <lineage>
        <taxon>Archaea</taxon>
        <taxon>Promethearchaeati</taxon>
        <taxon>Candidatus Heimdallarchaeota</taxon>
        <taxon>Candidatus Heimdallarchaeia (ex Rinke et al. 2021) (nom. nud.)</taxon>
        <taxon>Candidatus Heimdallarchaeales</taxon>
        <taxon>Candidatus Heimdallarchaeaceae</taxon>
        <taxon>Candidatus Heimdallarchaeum</taxon>
    </lineage>
</organism>
<dbReference type="InterPro" id="IPR004161">
    <property type="entry name" value="EFTu-like_2"/>
</dbReference>
<evidence type="ECO:0000256" key="2">
    <source>
        <dbReference type="ARBA" id="ARBA00022490"/>
    </source>
</evidence>
<keyword evidence="7 9" id="KW-0648">Protein biosynthesis</keyword>
<gene>
    <name evidence="9 11" type="primary">tuf</name>
    <name evidence="11" type="ORF">K9W45_08765</name>
</gene>
<evidence type="ECO:0000256" key="3">
    <source>
        <dbReference type="ARBA" id="ARBA00022723"/>
    </source>
</evidence>
<feature type="binding site" evidence="9">
    <location>
        <position position="22"/>
    </location>
    <ligand>
        <name>Mg(2+)</name>
        <dbReference type="ChEBI" id="CHEBI:18420"/>
    </ligand>
</feature>
<dbReference type="GO" id="GO:0005525">
    <property type="term" value="F:GTP binding"/>
    <property type="evidence" value="ECO:0007669"/>
    <property type="project" value="UniProtKB-UniRule"/>
</dbReference>
<dbReference type="Pfam" id="PF03144">
    <property type="entry name" value="GTP_EFTU_D2"/>
    <property type="match status" value="1"/>
</dbReference>
<dbReference type="Proteomes" id="UP001201020">
    <property type="component" value="Chromosome"/>
</dbReference>
<comment type="function">
    <text evidence="9">GTP hydrolase that promotes the GTP-dependent binding of aminoacyl-tRNA to the A-site of ribosomes during protein biosynthesis.</text>
</comment>
<evidence type="ECO:0000313" key="11">
    <source>
        <dbReference type="EMBL" id="UJG39935.1"/>
    </source>
</evidence>
<feature type="binding site" evidence="9">
    <location>
        <begin position="15"/>
        <end position="22"/>
    </location>
    <ligand>
        <name>GTP</name>
        <dbReference type="ChEBI" id="CHEBI:37565"/>
    </ligand>
</feature>
<keyword evidence="9" id="KW-0378">Hydrolase</keyword>
<protein>
    <recommendedName>
        <fullName evidence="9">Elongation factor 1-alpha</fullName>
        <shortName evidence="9">EF-1-alpha</shortName>
        <ecNumber evidence="9">3.6.5.3</ecNumber>
    </recommendedName>
    <alternativeName>
        <fullName evidence="9">Elongation factor Tu</fullName>
        <shortName evidence="9">EF-Tu</shortName>
    </alternativeName>
</protein>
<feature type="binding site" evidence="9">
    <location>
        <begin position="92"/>
        <end position="96"/>
    </location>
    <ligand>
        <name>GTP</name>
        <dbReference type="ChEBI" id="CHEBI:37565"/>
    </ligand>
</feature>
<dbReference type="PANTHER" id="PTHR23115">
    <property type="entry name" value="TRANSLATION FACTOR"/>
    <property type="match status" value="1"/>
</dbReference>
<dbReference type="InterPro" id="IPR009001">
    <property type="entry name" value="Transl_elong_EF1A/Init_IF2_C"/>
</dbReference>
<dbReference type="CDD" id="cd03693">
    <property type="entry name" value="EF1_alpha_II"/>
    <property type="match status" value="1"/>
</dbReference>
<dbReference type="AlphaFoldDB" id="A0A9Y1BJJ6"/>
<dbReference type="InterPro" id="IPR027417">
    <property type="entry name" value="P-loop_NTPase"/>
</dbReference>
<comment type="catalytic activity">
    <reaction evidence="9">
        <text>GTP + H2O = GDP + phosphate + H(+)</text>
        <dbReference type="Rhea" id="RHEA:19669"/>
        <dbReference type="ChEBI" id="CHEBI:15377"/>
        <dbReference type="ChEBI" id="CHEBI:15378"/>
        <dbReference type="ChEBI" id="CHEBI:37565"/>
        <dbReference type="ChEBI" id="CHEBI:43474"/>
        <dbReference type="ChEBI" id="CHEBI:58189"/>
        <dbReference type="EC" id="3.6.5.3"/>
    </reaction>
</comment>
<dbReference type="GO" id="GO:0003924">
    <property type="term" value="F:GTPase activity"/>
    <property type="evidence" value="ECO:0007669"/>
    <property type="project" value="UniProtKB-UniRule"/>
</dbReference>
<evidence type="ECO:0000256" key="1">
    <source>
        <dbReference type="ARBA" id="ARBA00004496"/>
    </source>
</evidence>
<comment type="subcellular location">
    <subcellularLocation>
        <location evidence="1 9">Cytoplasm</location>
    </subcellularLocation>
</comment>
<accession>A0A9Y1BJJ6</accession>
<sequence length="427" mass="47170">MSSKEKPHLNLVIIGHVDHGKSTMTGHLLYLCGGISEREMAKYEKEAESIGRGSFKFAWVLDKLKEERERGVTIDLAFYKFETNKYYFTIIDAPGHRDFVKNMITGTSQADAAILVVSAGTGEFEAGISATGQTREHALLAKTLGVDQFLVAVNKMDLADYKQERYEEIKNEMGRELKRFGFNLDKVEFVPCSGMDGDNLKDKSTKMPWYKGPTILEALDKFEVPKKPIDKPLRLPVQDVYTITGIGTVPVGRVETGVLKPNDEVIFQPTGKKAKVMSIEMHHEQIPKAEPGDNIGFSCKGLSKKDVRRGDVVGHVSNPPTIAAEFTAQVQVIRHPSAIAAGYTPVIHAGTAQVAVRFAELVKKMSKGQTEDKPAFLKNGDGAIVKMIPTRDMVIEKYSEFPELGRFAVRDMGQTVAVGIVKDVVPK</sequence>
<dbReference type="EMBL" id="CP084166">
    <property type="protein sequence ID" value="UJG39935.1"/>
    <property type="molecule type" value="Genomic_DNA"/>
</dbReference>
<dbReference type="CDD" id="cd01883">
    <property type="entry name" value="EF1_alpha"/>
    <property type="match status" value="1"/>
</dbReference>
<dbReference type="InterPro" id="IPR000795">
    <property type="entry name" value="T_Tr_GTP-bd_dom"/>
</dbReference>
<keyword evidence="5 9" id="KW-0251">Elongation factor</keyword>
<keyword evidence="8 9" id="KW-0342">GTP-binding</keyword>
<dbReference type="InterPro" id="IPR004539">
    <property type="entry name" value="Transl_elong_EF1A_euk/arc"/>
</dbReference>
<dbReference type="Gene3D" id="3.40.50.300">
    <property type="entry name" value="P-loop containing nucleotide triphosphate hydrolases"/>
    <property type="match status" value="1"/>
</dbReference>
<dbReference type="GO" id="GO:0000287">
    <property type="term" value="F:magnesium ion binding"/>
    <property type="evidence" value="ECO:0007669"/>
    <property type="project" value="UniProtKB-UniRule"/>
</dbReference>
<dbReference type="InterPro" id="IPR054696">
    <property type="entry name" value="GTP-eEF1A_C"/>
</dbReference>
<dbReference type="Gene3D" id="2.40.30.10">
    <property type="entry name" value="Translation factors"/>
    <property type="match status" value="2"/>
</dbReference>
<evidence type="ECO:0000256" key="7">
    <source>
        <dbReference type="ARBA" id="ARBA00022917"/>
    </source>
</evidence>
<dbReference type="Pfam" id="PF22594">
    <property type="entry name" value="GTP-eEF1A_C"/>
    <property type="match status" value="1"/>
</dbReference>
<evidence type="ECO:0000256" key="4">
    <source>
        <dbReference type="ARBA" id="ARBA00022741"/>
    </source>
</evidence>
<feature type="binding site" evidence="9">
    <location>
        <begin position="154"/>
        <end position="157"/>
    </location>
    <ligand>
        <name>GTP</name>
        <dbReference type="ChEBI" id="CHEBI:37565"/>
    </ligand>
</feature>
<evidence type="ECO:0000256" key="8">
    <source>
        <dbReference type="ARBA" id="ARBA00023134"/>
    </source>
</evidence>
<evidence type="ECO:0000259" key="10">
    <source>
        <dbReference type="PROSITE" id="PS51722"/>
    </source>
</evidence>
<name>A0A9Y1BJJ6_9ARCH</name>
<evidence type="ECO:0000256" key="6">
    <source>
        <dbReference type="ARBA" id="ARBA00022842"/>
    </source>
</evidence>
<dbReference type="NCBIfam" id="NF008969">
    <property type="entry name" value="PRK12317.1"/>
    <property type="match status" value="1"/>
</dbReference>
<feature type="domain" description="Tr-type G" evidence="10">
    <location>
        <begin position="6"/>
        <end position="229"/>
    </location>
</feature>
<dbReference type="PROSITE" id="PS00301">
    <property type="entry name" value="G_TR_1"/>
    <property type="match status" value="1"/>
</dbReference>
<dbReference type="CDD" id="cd03705">
    <property type="entry name" value="EF1_alpha_III"/>
    <property type="match status" value="1"/>
</dbReference>
<dbReference type="GO" id="GO:0003746">
    <property type="term" value="F:translation elongation factor activity"/>
    <property type="evidence" value="ECO:0007669"/>
    <property type="project" value="UniProtKB-UniRule"/>
</dbReference>
<dbReference type="GO" id="GO:0005737">
    <property type="term" value="C:cytoplasm"/>
    <property type="evidence" value="ECO:0007669"/>
    <property type="project" value="UniProtKB-SubCell"/>
</dbReference>
<reference evidence="11" key="1">
    <citation type="journal article" date="2022" name="Nat. Microbiol.">
        <title>Unique mobile elements and scalable gene flow at the prokaryote-eukaryote boundary revealed by circularized Asgard archaea genomes.</title>
        <authorList>
            <person name="Wu F."/>
            <person name="Speth D.R."/>
            <person name="Philosof A."/>
            <person name="Cremiere A."/>
            <person name="Narayanan A."/>
            <person name="Barco R.A."/>
            <person name="Connon S.A."/>
            <person name="Amend J.P."/>
            <person name="Antoshechkin I.A."/>
            <person name="Orphan V.J."/>
        </authorList>
    </citation>
    <scope>NUCLEOTIDE SEQUENCE</scope>
    <source>
        <strain evidence="11">PM71</strain>
    </source>
</reference>
<dbReference type="InterPro" id="IPR031157">
    <property type="entry name" value="G_TR_CS"/>
</dbReference>
<dbReference type="EC" id="3.6.5.3" evidence="9"/>
<dbReference type="SUPFAM" id="SSF50447">
    <property type="entry name" value="Translation proteins"/>
    <property type="match status" value="1"/>
</dbReference>
<dbReference type="InterPro" id="IPR009000">
    <property type="entry name" value="Transl_B-barrel_sf"/>
</dbReference>
<dbReference type="NCBIfam" id="TIGR00483">
    <property type="entry name" value="EF-1_alpha"/>
    <property type="match status" value="1"/>
</dbReference>
<dbReference type="SUPFAM" id="SSF50465">
    <property type="entry name" value="EF-Tu/eEF-1alpha/eIF2-gamma C-terminal domain"/>
    <property type="match status" value="1"/>
</dbReference>
<dbReference type="SUPFAM" id="SSF52540">
    <property type="entry name" value="P-loop containing nucleoside triphosphate hydrolases"/>
    <property type="match status" value="1"/>
</dbReference>
<keyword evidence="3 9" id="KW-0479">Metal-binding</keyword>
<evidence type="ECO:0000256" key="5">
    <source>
        <dbReference type="ARBA" id="ARBA00022768"/>
    </source>
</evidence>
<dbReference type="FunFam" id="2.40.30.10:FF:000005">
    <property type="entry name" value="Elongation factor 1-alpha"/>
    <property type="match status" value="1"/>
</dbReference>
<dbReference type="Pfam" id="PF00009">
    <property type="entry name" value="GTP_EFTU"/>
    <property type="match status" value="1"/>
</dbReference>
<dbReference type="HAMAP" id="MF_00118_A">
    <property type="entry name" value="EF_Tu_A"/>
    <property type="match status" value="1"/>
</dbReference>
<dbReference type="FunFam" id="2.40.30.10:FF:000003">
    <property type="entry name" value="Elongation factor 1-alpha"/>
    <property type="match status" value="1"/>
</dbReference>
<keyword evidence="6 9" id="KW-0460">Magnesium</keyword>
<evidence type="ECO:0000256" key="9">
    <source>
        <dbReference type="HAMAP-Rule" id="MF_00118"/>
    </source>
</evidence>
<dbReference type="PRINTS" id="PR00315">
    <property type="entry name" value="ELONGATNFCT"/>
</dbReference>
<dbReference type="FunFam" id="3.40.50.300:FF:000255">
    <property type="entry name" value="Elongation factor 1-alpha"/>
    <property type="match status" value="1"/>
</dbReference>